<dbReference type="Proteomes" id="UP000423156">
    <property type="component" value="Unassembled WGS sequence"/>
</dbReference>
<dbReference type="EMBL" id="VZBT01000051">
    <property type="protein sequence ID" value="MQO03546.1"/>
    <property type="molecule type" value="Genomic_DNA"/>
</dbReference>
<reference evidence="7 8" key="1">
    <citation type="submission" date="2019-09" db="EMBL/GenBank/DDBJ databases">
        <title>Distinct polysaccharide growth profiles of human intestinal Prevotella copri isolates.</title>
        <authorList>
            <person name="Fehlner-Peach H."/>
            <person name="Magnabosco C."/>
            <person name="Raghavan V."/>
            <person name="Scher J.U."/>
            <person name="Tett A."/>
            <person name="Cox L.M."/>
            <person name="Gottsegen C."/>
            <person name="Watters A."/>
            <person name="Wiltshire- Gordon J.D."/>
            <person name="Segata N."/>
            <person name="Bonneau R."/>
            <person name="Littman D.R."/>
        </authorList>
    </citation>
    <scope>NUCLEOTIDE SEQUENCE [LARGE SCALE GENOMIC DNA]</scope>
    <source>
        <strain evidence="8">BU41712</strain>
        <strain evidence="3">IAK279</strain>
        <strain evidence="7">iAK279</strain>
    </source>
</reference>
<organism evidence="1 8">
    <name type="scientific">Segatella copri</name>
    <dbReference type="NCBI Taxonomy" id="165179"/>
    <lineage>
        <taxon>Bacteria</taxon>
        <taxon>Pseudomonadati</taxon>
        <taxon>Bacteroidota</taxon>
        <taxon>Bacteroidia</taxon>
        <taxon>Bacteroidales</taxon>
        <taxon>Prevotellaceae</taxon>
        <taxon>Segatella</taxon>
    </lineage>
</organism>
<evidence type="ECO:0000313" key="5">
    <source>
        <dbReference type="EMBL" id="MQO04190.1"/>
    </source>
</evidence>
<dbReference type="RefSeq" id="WP_153088489.1">
    <property type="nucleotide sequence ID" value="NZ_JBALJZ010000044.1"/>
</dbReference>
<proteinExistence type="predicted"/>
<gene>
    <name evidence="2" type="ORF">F7D62_00340</name>
    <name evidence="3" type="ORF">F7D62_05395</name>
    <name evidence="4" type="ORF">F7D62_06365</name>
    <name evidence="5" type="ORF">F7D62_08740</name>
    <name evidence="6" type="ORF">F7D62_10030</name>
    <name evidence="1" type="ORF">F7D71_11615</name>
</gene>
<dbReference type="EMBL" id="VZBT01000067">
    <property type="protein sequence ID" value="MQO04190.1"/>
    <property type="molecule type" value="Genomic_DNA"/>
</dbReference>
<name>A0A5P0W8B2_9BACT</name>
<protein>
    <submittedName>
        <fullName evidence="1">Uncharacterized protein</fullName>
    </submittedName>
</protein>
<evidence type="ECO:0000313" key="8">
    <source>
        <dbReference type="Proteomes" id="UP000423156"/>
    </source>
</evidence>
<comment type="caution">
    <text evidence="1">The sequence shown here is derived from an EMBL/GenBank/DDBJ whole genome shotgun (WGS) entry which is preliminary data.</text>
</comment>
<sequence length="136" mass="15480">MTANERFEKAWGSFLVYLNRNPKAQLTPFLKERHVNHRTMMNWMCEKGYSVLRAKKEIRQAQEAARREKAEASASSTGMMFVPMEPPTIDLPMEDLLYGINITFPNGTLVSVKKGCAKSVMALMKLYEKEDAGCLD</sequence>
<accession>A0A5P0W8B2</accession>
<dbReference type="EMBL" id="VZBZ01000146">
    <property type="protein sequence ID" value="MQN78487.1"/>
    <property type="molecule type" value="Genomic_DNA"/>
</dbReference>
<dbReference type="EMBL" id="VZBT01000075">
    <property type="protein sequence ID" value="MQO04438.1"/>
    <property type="molecule type" value="Genomic_DNA"/>
</dbReference>
<dbReference type="EMBL" id="VZBT01000054">
    <property type="protein sequence ID" value="MQO03732.1"/>
    <property type="molecule type" value="Genomic_DNA"/>
</dbReference>
<dbReference type="Proteomes" id="UP000390763">
    <property type="component" value="Unassembled WGS sequence"/>
</dbReference>
<dbReference type="AlphaFoldDB" id="A0A5P0W8B2"/>
<evidence type="ECO:0000313" key="6">
    <source>
        <dbReference type="EMBL" id="MQO04438.1"/>
    </source>
</evidence>
<evidence type="ECO:0000313" key="4">
    <source>
        <dbReference type="EMBL" id="MQO03732.1"/>
    </source>
</evidence>
<evidence type="ECO:0000313" key="7">
    <source>
        <dbReference type="Proteomes" id="UP000390763"/>
    </source>
</evidence>
<evidence type="ECO:0000313" key="1">
    <source>
        <dbReference type="EMBL" id="MQN78487.1"/>
    </source>
</evidence>
<evidence type="ECO:0000313" key="3">
    <source>
        <dbReference type="EMBL" id="MQO03546.1"/>
    </source>
</evidence>
<reference evidence="1" key="2">
    <citation type="submission" date="2022-12" db="EMBL/GenBank/DDBJ databases">
        <title>Distinct polysaccharide growth profiles of human intestinal Prevotella copri isolates.</title>
        <authorList>
            <person name="Fehlner-Peach H."/>
            <person name="Magnabosco C."/>
            <person name="Raghavan V."/>
            <person name="Scher J.U."/>
            <person name="Tett A."/>
            <person name="Cox L.M."/>
            <person name="Gottsegen C."/>
            <person name="Watters A."/>
            <person name="Wiltshire- Gordon J.D."/>
            <person name="Segata N."/>
            <person name="Bonneau R."/>
            <person name="Littman D.R."/>
        </authorList>
    </citation>
    <scope>NUCLEOTIDE SEQUENCE</scope>
    <source>
        <strain evidence="1">BU41712</strain>
        <strain evidence="7">iAK279</strain>
        <strain evidence="2">IAK279</strain>
    </source>
</reference>
<evidence type="ECO:0000313" key="2">
    <source>
        <dbReference type="EMBL" id="MQO02589.1"/>
    </source>
</evidence>
<dbReference type="EMBL" id="VZBT01000003">
    <property type="protein sequence ID" value="MQO02589.1"/>
    <property type="molecule type" value="Genomic_DNA"/>
</dbReference>